<dbReference type="GO" id="GO:0005886">
    <property type="term" value="C:plasma membrane"/>
    <property type="evidence" value="ECO:0000318"/>
    <property type="project" value="GO_Central"/>
</dbReference>
<sequence>MQEPLLSLLSSNGETHSISKPLLKDQYVLDLAPPSLSQSNSPLIINEARKPSFINLIANLSIKKAKIIHRSRSAPSVLFTNMGVDFHEPSDHGPAQNSIIVRLCFIIVFLYVAIGVTVYMISGSFKGTTTFRPVDAVYFTVVTLCTIGYGDIVPDTIFTKMFTCGFILVGFGLIGFMLNELVVHICDTHEAFLLSMMGGDKYKKILRTYMVDEKKGRMRIRTKVCVALVVVIVCIAIGTVTAHFVENLNWADSFYLSITSVTTVGYGDYSFRTLTGRCFAILWLLVSTFSVSRAFIYLTDYSMQKRSRKMAKMVLQKKITLSDLAAADLDNDGSISKSDFVIYKLKQMGKITEMDIMQISKQFDSLDHGMYGKIALADLMETV</sequence>
<dbReference type="SUPFAM" id="SSF81324">
    <property type="entry name" value="Voltage-gated potassium channels"/>
    <property type="match status" value="2"/>
</dbReference>
<keyword evidence="6" id="KW-0406">Ion transport</keyword>
<dbReference type="HOGENOM" id="CLU_033675_1_0_1"/>
<evidence type="ECO:0000256" key="8">
    <source>
        <dbReference type="ARBA" id="ARBA00023303"/>
    </source>
</evidence>
<feature type="domain" description="Potassium channel" evidence="10">
    <location>
        <begin position="230"/>
        <end position="295"/>
    </location>
</feature>
<gene>
    <name evidence="12" type="primary">25494949</name>
    <name evidence="11" type="ordered locus">MTR_5g091565</name>
</gene>
<accession>A0A072UF90</accession>
<evidence type="ECO:0000259" key="10">
    <source>
        <dbReference type="Pfam" id="PF07885"/>
    </source>
</evidence>
<keyword evidence="13" id="KW-1185">Reference proteome</keyword>
<dbReference type="Pfam" id="PF07885">
    <property type="entry name" value="Ion_trans_2"/>
    <property type="match status" value="2"/>
</dbReference>
<name>A0A072UF90_MEDTR</name>
<dbReference type="EnsemblPlants" id="KEH28404">
    <property type="protein sequence ID" value="KEH28404"/>
    <property type="gene ID" value="MTR_5g091565"/>
</dbReference>
<reference evidence="11 13" key="2">
    <citation type="journal article" date="2014" name="BMC Genomics">
        <title>An improved genome release (version Mt4.0) for the model legume Medicago truncatula.</title>
        <authorList>
            <person name="Tang H."/>
            <person name="Krishnakumar V."/>
            <person name="Bidwell S."/>
            <person name="Rosen B."/>
            <person name="Chan A."/>
            <person name="Zhou S."/>
            <person name="Gentzbittel L."/>
            <person name="Childs K.L."/>
            <person name="Yandell M."/>
            <person name="Gundlach H."/>
            <person name="Mayer K.F."/>
            <person name="Schwartz D.C."/>
            <person name="Town C.D."/>
        </authorList>
    </citation>
    <scope>GENOME REANNOTATION</scope>
    <source>
        <strain evidence="11">A17</strain>
        <strain evidence="12 13">cv. Jemalong A17</strain>
    </source>
</reference>
<evidence type="ECO:0000313" key="11">
    <source>
        <dbReference type="EMBL" id="KEH28404.1"/>
    </source>
</evidence>
<dbReference type="PANTHER" id="PTHR11003">
    <property type="entry name" value="POTASSIUM CHANNEL, SUBFAMILY K"/>
    <property type="match status" value="1"/>
</dbReference>
<dbReference type="KEGG" id="mtr:25494949"/>
<reference evidence="11 13" key="1">
    <citation type="journal article" date="2011" name="Nature">
        <title>The Medicago genome provides insight into the evolution of rhizobial symbioses.</title>
        <authorList>
            <person name="Young N.D."/>
            <person name="Debelle F."/>
            <person name="Oldroyd G.E."/>
            <person name="Geurts R."/>
            <person name="Cannon S.B."/>
            <person name="Udvardi M.K."/>
            <person name="Benedito V.A."/>
            <person name="Mayer K.F."/>
            <person name="Gouzy J."/>
            <person name="Schoof H."/>
            <person name="Van de Peer Y."/>
            <person name="Proost S."/>
            <person name="Cook D.R."/>
            <person name="Meyers B.C."/>
            <person name="Spannagl M."/>
            <person name="Cheung F."/>
            <person name="De Mita S."/>
            <person name="Krishnakumar V."/>
            <person name="Gundlach H."/>
            <person name="Zhou S."/>
            <person name="Mudge J."/>
            <person name="Bharti A.K."/>
            <person name="Murray J.D."/>
            <person name="Naoumkina M.A."/>
            <person name="Rosen B."/>
            <person name="Silverstein K.A."/>
            <person name="Tang H."/>
            <person name="Rombauts S."/>
            <person name="Zhao P.X."/>
            <person name="Zhou P."/>
            <person name="Barbe V."/>
            <person name="Bardou P."/>
            <person name="Bechner M."/>
            <person name="Bellec A."/>
            <person name="Berger A."/>
            <person name="Berges H."/>
            <person name="Bidwell S."/>
            <person name="Bisseling T."/>
            <person name="Choisne N."/>
            <person name="Couloux A."/>
            <person name="Denny R."/>
            <person name="Deshpande S."/>
            <person name="Dai X."/>
            <person name="Doyle J.J."/>
            <person name="Dudez A.M."/>
            <person name="Farmer A.D."/>
            <person name="Fouteau S."/>
            <person name="Franken C."/>
            <person name="Gibelin C."/>
            <person name="Gish J."/>
            <person name="Goldstein S."/>
            <person name="Gonzalez A.J."/>
            <person name="Green P.J."/>
            <person name="Hallab A."/>
            <person name="Hartog M."/>
            <person name="Hua A."/>
            <person name="Humphray S.J."/>
            <person name="Jeong D.H."/>
            <person name="Jing Y."/>
            <person name="Jocker A."/>
            <person name="Kenton S.M."/>
            <person name="Kim D.J."/>
            <person name="Klee K."/>
            <person name="Lai H."/>
            <person name="Lang C."/>
            <person name="Lin S."/>
            <person name="Macmil S.L."/>
            <person name="Magdelenat G."/>
            <person name="Matthews L."/>
            <person name="McCorrison J."/>
            <person name="Monaghan E.L."/>
            <person name="Mun J.H."/>
            <person name="Najar F.Z."/>
            <person name="Nicholson C."/>
            <person name="Noirot C."/>
            <person name="O'Bleness M."/>
            <person name="Paule C.R."/>
            <person name="Poulain J."/>
            <person name="Prion F."/>
            <person name="Qin B."/>
            <person name="Qu C."/>
            <person name="Retzel E.F."/>
            <person name="Riddle C."/>
            <person name="Sallet E."/>
            <person name="Samain S."/>
            <person name="Samson N."/>
            <person name="Sanders I."/>
            <person name="Saurat O."/>
            <person name="Scarpelli C."/>
            <person name="Schiex T."/>
            <person name="Segurens B."/>
            <person name="Severin A.J."/>
            <person name="Sherrier D.J."/>
            <person name="Shi R."/>
            <person name="Sims S."/>
            <person name="Singer S.R."/>
            <person name="Sinharoy S."/>
            <person name="Sterck L."/>
            <person name="Viollet A."/>
            <person name="Wang B.B."/>
            <person name="Wang K."/>
            <person name="Wang M."/>
            <person name="Wang X."/>
            <person name="Warfsmann J."/>
            <person name="Weissenbach J."/>
            <person name="White D.D."/>
            <person name="White J.D."/>
            <person name="Wiley G.B."/>
            <person name="Wincker P."/>
            <person name="Xing Y."/>
            <person name="Yang L."/>
            <person name="Yao Z."/>
            <person name="Ying F."/>
            <person name="Zhai J."/>
            <person name="Zhou L."/>
            <person name="Zuber A."/>
            <person name="Denarie J."/>
            <person name="Dixon R.A."/>
            <person name="May G.D."/>
            <person name="Schwartz D.C."/>
            <person name="Rogers J."/>
            <person name="Quetier F."/>
            <person name="Town C.D."/>
            <person name="Roe B.A."/>
        </authorList>
    </citation>
    <scope>NUCLEOTIDE SEQUENCE [LARGE SCALE GENOMIC DNA]</scope>
    <source>
        <strain evidence="11">A17</strain>
        <strain evidence="12 13">cv. Jemalong A17</strain>
    </source>
</reference>
<evidence type="ECO:0000256" key="5">
    <source>
        <dbReference type="ARBA" id="ARBA00022989"/>
    </source>
</evidence>
<dbReference type="Gene3D" id="1.10.287.70">
    <property type="match status" value="2"/>
</dbReference>
<evidence type="ECO:0000313" key="12">
    <source>
        <dbReference type="EnsemblPlants" id="KEH28404"/>
    </source>
</evidence>
<keyword evidence="7 9" id="KW-0472">Membrane</keyword>
<dbReference type="PANTHER" id="PTHR11003:SF303">
    <property type="entry name" value="OS01G0696100 PROTEIN"/>
    <property type="match status" value="1"/>
</dbReference>
<dbReference type="InterPro" id="IPR003280">
    <property type="entry name" value="2pore_dom_K_chnl"/>
</dbReference>
<evidence type="ECO:0000256" key="1">
    <source>
        <dbReference type="ARBA" id="ARBA00004141"/>
    </source>
</evidence>
<evidence type="ECO:0000256" key="9">
    <source>
        <dbReference type="SAM" id="Phobius"/>
    </source>
</evidence>
<proteinExistence type="inferred from homology"/>
<comment type="subcellular location">
    <subcellularLocation>
        <location evidence="1">Membrane</location>
        <topology evidence="1">Multi-pass membrane protein</topology>
    </subcellularLocation>
</comment>
<dbReference type="GO" id="GO:0071805">
    <property type="term" value="P:potassium ion transmembrane transport"/>
    <property type="evidence" value="ECO:0000318"/>
    <property type="project" value="GO_Central"/>
</dbReference>
<dbReference type="FunFam" id="1.10.287.70:FF:000167">
    <property type="entry name" value="Two-pore potassium channel 2-like"/>
    <property type="match status" value="1"/>
</dbReference>
<dbReference type="PROSITE" id="PS00018">
    <property type="entry name" value="EF_HAND_1"/>
    <property type="match status" value="1"/>
</dbReference>
<feature type="transmembrane region" description="Helical" evidence="9">
    <location>
        <begin position="99"/>
        <end position="121"/>
    </location>
</feature>
<evidence type="ECO:0000256" key="2">
    <source>
        <dbReference type="ARBA" id="ARBA00010159"/>
    </source>
</evidence>
<evidence type="ECO:0000256" key="7">
    <source>
        <dbReference type="ARBA" id="ARBA00023136"/>
    </source>
</evidence>
<keyword evidence="3" id="KW-0813">Transport</keyword>
<feature type="domain" description="Potassium channel" evidence="10">
    <location>
        <begin position="106"/>
        <end position="182"/>
    </location>
</feature>
<keyword evidence="4 9" id="KW-0812">Transmembrane</keyword>
<keyword evidence="5 9" id="KW-1133">Transmembrane helix</keyword>
<dbReference type="OrthoDB" id="415460at2759"/>
<dbReference type="PRINTS" id="PR01333">
    <property type="entry name" value="2POREKCHANEL"/>
</dbReference>
<dbReference type="InterPro" id="IPR018247">
    <property type="entry name" value="EF_Hand_1_Ca_BS"/>
</dbReference>
<dbReference type="AlphaFoldDB" id="A0A072UF90"/>
<reference evidence="12" key="3">
    <citation type="submission" date="2015-04" db="UniProtKB">
        <authorList>
            <consortium name="EnsemblPlants"/>
        </authorList>
    </citation>
    <scope>IDENTIFICATION</scope>
    <source>
        <strain evidence="12">cv. Jemalong A17</strain>
    </source>
</reference>
<evidence type="ECO:0000313" key="13">
    <source>
        <dbReference type="Proteomes" id="UP000002051"/>
    </source>
</evidence>
<dbReference type="EMBL" id="CM001221">
    <property type="protein sequence ID" value="KEH28404.1"/>
    <property type="molecule type" value="Genomic_DNA"/>
</dbReference>
<dbReference type="InterPro" id="IPR013099">
    <property type="entry name" value="K_chnl_dom"/>
</dbReference>
<organism evidence="11 13">
    <name type="scientific">Medicago truncatula</name>
    <name type="common">Barrel medic</name>
    <name type="synonym">Medicago tribuloides</name>
    <dbReference type="NCBI Taxonomy" id="3880"/>
    <lineage>
        <taxon>Eukaryota</taxon>
        <taxon>Viridiplantae</taxon>
        <taxon>Streptophyta</taxon>
        <taxon>Embryophyta</taxon>
        <taxon>Tracheophyta</taxon>
        <taxon>Spermatophyta</taxon>
        <taxon>Magnoliopsida</taxon>
        <taxon>eudicotyledons</taxon>
        <taxon>Gunneridae</taxon>
        <taxon>Pentapetalae</taxon>
        <taxon>rosids</taxon>
        <taxon>fabids</taxon>
        <taxon>Fabales</taxon>
        <taxon>Fabaceae</taxon>
        <taxon>Papilionoideae</taxon>
        <taxon>50 kb inversion clade</taxon>
        <taxon>NPAAA clade</taxon>
        <taxon>Hologalegina</taxon>
        <taxon>IRL clade</taxon>
        <taxon>Trifolieae</taxon>
        <taxon>Medicago</taxon>
    </lineage>
</organism>
<dbReference type="Proteomes" id="UP000002051">
    <property type="component" value="Chromosome 5"/>
</dbReference>
<keyword evidence="8 11" id="KW-0407">Ion channel</keyword>
<dbReference type="GO" id="GO:0009705">
    <property type="term" value="C:plant-type vacuole membrane"/>
    <property type="evidence" value="ECO:0000318"/>
    <property type="project" value="GO_Central"/>
</dbReference>
<feature type="transmembrane region" description="Helical" evidence="9">
    <location>
        <begin position="158"/>
        <end position="178"/>
    </location>
</feature>
<comment type="similarity">
    <text evidence="2">Belongs to the two pore domain potassium channel (TC 1.A.1.7) family.</text>
</comment>
<dbReference type="GO" id="GO:0015271">
    <property type="term" value="F:outward rectifier potassium channel activity"/>
    <property type="evidence" value="ECO:0000318"/>
    <property type="project" value="GO_Central"/>
</dbReference>
<feature type="transmembrane region" description="Helical" evidence="9">
    <location>
        <begin position="133"/>
        <end position="152"/>
    </location>
</feature>
<evidence type="ECO:0000256" key="3">
    <source>
        <dbReference type="ARBA" id="ARBA00022448"/>
    </source>
</evidence>
<evidence type="ECO:0000256" key="4">
    <source>
        <dbReference type="ARBA" id="ARBA00022692"/>
    </source>
</evidence>
<feature type="transmembrane region" description="Helical" evidence="9">
    <location>
        <begin position="280"/>
        <end position="299"/>
    </location>
</feature>
<dbReference type="GO" id="GO:0022841">
    <property type="term" value="F:potassium ion leak channel activity"/>
    <property type="evidence" value="ECO:0000318"/>
    <property type="project" value="GO_Central"/>
</dbReference>
<feature type="transmembrane region" description="Helical" evidence="9">
    <location>
        <begin position="224"/>
        <end position="245"/>
    </location>
</feature>
<evidence type="ECO:0000256" key="6">
    <source>
        <dbReference type="ARBA" id="ARBA00023065"/>
    </source>
</evidence>
<protein>
    <submittedName>
        <fullName evidence="11">Outward rectifying potassium channel protein</fullName>
    </submittedName>
</protein>